<keyword evidence="2" id="KW-1185">Reference proteome</keyword>
<dbReference type="Proteomes" id="UP000326198">
    <property type="component" value="Unassembled WGS sequence"/>
</dbReference>
<name>A0A5N7ASH0_9EURO</name>
<organism evidence="1 2">
    <name type="scientific">Aspergillus bertholletiae</name>
    <dbReference type="NCBI Taxonomy" id="1226010"/>
    <lineage>
        <taxon>Eukaryota</taxon>
        <taxon>Fungi</taxon>
        <taxon>Dikarya</taxon>
        <taxon>Ascomycota</taxon>
        <taxon>Pezizomycotina</taxon>
        <taxon>Eurotiomycetes</taxon>
        <taxon>Eurotiomycetidae</taxon>
        <taxon>Eurotiales</taxon>
        <taxon>Aspergillaceae</taxon>
        <taxon>Aspergillus</taxon>
        <taxon>Aspergillus subgen. Circumdati</taxon>
    </lineage>
</organism>
<dbReference type="EMBL" id="ML736341">
    <property type="protein sequence ID" value="KAE8372801.1"/>
    <property type="molecule type" value="Genomic_DNA"/>
</dbReference>
<protein>
    <submittedName>
        <fullName evidence="1">Uncharacterized protein</fullName>
    </submittedName>
</protein>
<reference evidence="1 2" key="1">
    <citation type="submission" date="2019-04" db="EMBL/GenBank/DDBJ databases">
        <title>Friends and foes A comparative genomics studyof 23 Aspergillus species from section Flavi.</title>
        <authorList>
            <consortium name="DOE Joint Genome Institute"/>
            <person name="Kjaerbolling I."/>
            <person name="Vesth T."/>
            <person name="Frisvad J.C."/>
            <person name="Nybo J.L."/>
            <person name="Theobald S."/>
            <person name="Kildgaard S."/>
            <person name="Isbrandt T."/>
            <person name="Kuo A."/>
            <person name="Sato A."/>
            <person name="Lyhne E.K."/>
            <person name="Kogle M.E."/>
            <person name="Wiebenga A."/>
            <person name="Kun R.S."/>
            <person name="Lubbers R.J."/>
            <person name="Makela M.R."/>
            <person name="Barry K."/>
            <person name="Chovatia M."/>
            <person name="Clum A."/>
            <person name="Daum C."/>
            <person name="Haridas S."/>
            <person name="He G."/>
            <person name="LaButti K."/>
            <person name="Lipzen A."/>
            <person name="Mondo S."/>
            <person name="Riley R."/>
            <person name="Salamov A."/>
            <person name="Simmons B.A."/>
            <person name="Magnuson J.K."/>
            <person name="Henrissat B."/>
            <person name="Mortensen U.H."/>
            <person name="Larsen T.O."/>
            <person name="Devries R.P."/>
            <person name="Grigoriev I.V."/>
            <person name="Machida M."/>
            <person name="Baker S.E."/>
            <person name="Andersen M.R."/>
        </authorList>
    </citation>
    <scope>NUCLEOTIDE SEQUENCE [LARGE SCALE GENOMIC DNA]</scope>
    <source>
        <strain evidence="1 2">IBT 29228</strain>
    </source>
</reference>
<evidence type="ECO:0000313" key="1">
    <source>
        <dbReference type="EMBL" id="KAE8372801.1"/>
    </source>
</evidence>
<gene>
    <name evidence="1" type="ORF">BDV26DRAFT_273407</name>
</gene>
<evidence type="ECO:0000313" key="2">
    <source>
        <dbReference type="Proteomes" id="UP000326198"/>
    </source>
</evidence>
<accession>A0A5N7ASH0</accession>
<dbReference type="AlphaFoldDB" id="A0A5N7ASH0"/>
<proteinExistence type="predicted"/>
<sequence>MATVLTDGGTHFPELPSPNDPALRDILECESVFRRIAGKVKRSSRKVSGLVAVIVGRQSTLAFLLHCTIIVSFE</sequence>